<dbReference type="PANTHER" id="PTHR14005">
    <property type="entry name" value="EUKARYOTIC TRANSLATION INITIATION FACTOR 3, THETA SUBUNIT"/>
    <property type="match status" value="1"/>
</dbReference>
<comment type="caution">
    <text evidence="5">The sequence shown here is derived from an EMBL/GenBank/DDBJ whole genome shotgun (WGS) entry which is preliminary data.</text>
</comment>
<evidence type="ECO:0000256" key="2">
    <source>
        <dbReference type="ARBA" id="ARBA00022540"/>
    </source>
</evidence>
<evidence type="ECO:0000256" key="1">
    <source>
        <dbReference type="ARBA" id="ARBA00022490"/>
    </source>
</evidence>
<dbReference type="GO" id="GO:0003729">
    <property type="term" value="F:mRNA binding"/>
    <property type="evidence" value="ECO:0007669"/>
    <property type="project" value="TreeGrafter"/>
</dbReference>
<gene>
    <name evidence="5" type="primary">TIF32_2</name>
    <name evidence="5" type="ORF">PGTUg99_011989</name>
</gene>
<dbReference type="GO" id="GO:0071540">
    <property type="term" value="C:eukaryotic translation initiation factor 3 complex, eIF3e"/>
    <property type="evidence" value="ECO:0007669"/>
    <property type="project" value="TreeGrafter"/>
</dbReference>
<sequence length="281" mass="31196">MSALASISEIFSSKRFRQTPLSSLEPIMLRFIDLCVLLRKTRNVKEGLHMYKNVAQNTSVSSVEMVVQHFITKSKEKLDEALAKVDEIEGPLVAEGADQENGAALVDDLEATETPESLLMSTVSEEKSRDRTYRELVTPWLRSLWEAYRTALDILRNNSRLENFYQVGQYNPPPLLASLSLHSLHSLITPFILSSKSPPRPSSSVSPTPARPSLEDWQKLCDRTSHHPKNTPTRPTPSTCPILMCFSVISRLASSSSTHLSSLSYGRNPSAPLKISTGSSV</sequence>
<dbReference type="Proteomes" id="UP000325313">
    <property type="component" value="Unassembled WGS sequence"/>
</dbReference>
<feature type="domain" description="eIF3a PCI" evidence="4">
    <location>
        <begin position="2"/>
        <end position="166"/>
    </location>
</feature>
<protein>
    <submittedName>
        <fullName evidence="5">Eukaryotic translation initiation factor 3 subunit A</fullName>
    </submittedName>
</protein>
<dbReference type="InterPro" id="IPR054711">
    <property type="entry name" value="eIF3a_PCI_TPR-like"/>
</dbReference>
<dbReference type="EMBL" id="VDEP01000478">
    <property type="protein sequence ID" value="KAA1072526.1"/>
    <property type="molecule type" value="Genomic_DNA"/>
</dbReference>
<dbReference type="GO" id="GO:0043614">
    <property type="term" value="C:multi-eIF complex"/>
    <property type="evidence" value="ECO:0007669"/>
    <property type="project" value="TreeGrafter"/>
</dbReference>
<proteinExistence type="predicted"/>
<dbReference type="InterPro" id="IPR027512">
    <property type="entry name" value="EIF3A"/>
</dbReference>
<dbReference type="GO" id="GO:0071541">
    <property type="term" value="C:eukaryotic translation initiation factor 3 complex, eIF3m"/>
    <property type="evidence" value="ECO:0007669"/>
    <property type="project" value="TreeGrafter"/>
</dbReference>
<dbReference type="GO" id="GO:0003743">
    <property type="term" value="F:translation initiation factor activity"/>
    <property type="evidence" value="ECO:0007669"/>
    <property type="project" value="UniProtKB-KW"/>
</dbReference>
<keyword evidence="2 5" id="KW-0396">Initiation factor</keyword>
<dbReference type="AlphaFoldDB" id="A0A5B0M826"/>
<evidence type="ECO:0000313" key="5">
    <source>
        <dbReference type="EMBL" id="KAA1072526.1"/>
    </source>
</evidence>
<dbReference type="Pfam" id="PF22591">
    <property type="entry name" value="eIF3a_PCI_TPR-like"/>
    <property type="match status" value="1"/>
</dbReference>
<reference evidence="5 6" key="1">
    <citation type="submission" date="2019-05" db="EMBL/GenBank/DDBJ databases">
        <title>Emergence of the Ug99 lineage of the wheat stem rust pathogen through somatic hybridization.</title>
        <authorList>
            <person name="Li F."/>
            <person name="Upadhyaya N.M."/>
            <person name="Sperschneider J."/>
            <person name="Matny O."/>
            <person name="Nguyen-Phuc H."/>
            <person name="Mago R."/>
            <person name="Raley C."/>
            <person name="Miller M.E."/>
            <person name="Silverstein K.A.T."/>
            <person name="Henningsen E."/>
            <person name="Hirsch C.D."/>
            <person name="Visser B."/>
            <person name="Pretorius Z.A."/>
            <person name="Steffenson B.J."/>
            <person name="Schwessinger B."/>
            <person name="Dodds P.N."/>
            <person name="Figueroa M."/>
        </authorList>
    </citation>
    <scope>NUCLEOTIDE SEQUENCE [LARGE SCALE GENOMIC DNA]</scope>
    <source>
        <strain evidence="5 6">Ug99</strain>
    </source>
</reference>
<dbReference type="GO" id="GO:0001732">
    <property type="term" value="P:formation of cytoplasmic translation initiation complex"/>
    <property type="evidence" value="ECO:0007669"/>
    <property type="project" value="TreeGrafter"/>
</dbReference>
<evidence type="ECO:0000313" key="6">
    <source>
        <dbReference type="Proteomes" id="UP000325313"/>
    </source>
</evidence>
<evidence type="ECO:0000259" key="4">
    <source>
        <dbReference type="Pfam" id="PF22591"/>
    </source>
</evidence>
<accession>A0A5B0M826</accession>
<keyword evidence="3" id="KW-0648">Protein biosynthesis</keyword>
<name>A0A5B0M826_PUCGR</name>
<organism evidence="5 6">
    <name type="scientific">Puccinia graminis f. sp. tritici</name>
    <dbReference type="NCBI Taxonomy" id="56615"/>
    <lineage>
        <taxon>Eukaryota</taxon>
        <taxon>Fungi</taxon>
        <taxon>Dikarya</taxon>
        <taxon>Basidiomycota</taxon>
        <taxon>Pucciniomycotina</taxon>
        <taxon>Pucciniomycetes</taxon>
        <taxon>Pucciniales</taxon>
        <taxon>Pucciniaceae</taxon>
        <taxon>Puccinia</taxon>
    </lineage>
</organism>
<dbReference type="PANTHER" id="PTHR14005:SF0">
    <property type="entry name" value="EUKARYOTIC TRANSLATION INITIATION FACTOR 3 SUBUNIT A"/>
    <property type="match status" value="1"/>
</dbReference>
<evidence type="ECO:0000256" key="3">
    <source>
        <dbReference type="ARBA" id="ARBA00022917"/>
    </source>
</evidence>
<dbReference type="GO" id="GO:0002188">
    <property type="term" value="P:translation reinitiation"/>
    <property type="evidence" value="ECO:0007669"/>
    <property type="project" value="TreeGrafter"/>
</dbReference>
<keyword evidence="1" id="KW-0963">Cytoplasm</keyword>